<feature type="repeat" description="ANK" evidence="8">
    <location>
        <begin position="244"/>
        <end position="276"/>
    </location>
</feature>
<protein>
    <submittedName>
        <fullName evidence="10">Uncharacterized protein</fullName>
    </submittedName>
</protein>
<evidence type="ECO:0000256" key="1">
    <source>
        <dbReference type="ARBA" id="ARBA00004175"/>
    </source>
</evidence>
<gene>
    <name evidence="10" type="ORF">HPB51_014847</name>
</gene>
<dbReference type="SMART" id="SM00248">
    <property type="entry name" value="ANK"/>
    <property type="match status" value="4"/>
</dbReference>
<feature type="region of interest" description="Disordered" evidence="9">
    <location>
        <begin position="18"/>
        <end position="106"/>
    </location>
</feature>
<evidence type="ECO:0000256" key="7">
    <source>
        <dbReference type="ARBA" id="ARBA00023298"/>
    </source>
</evidence>
<dbReference type="VEuPathDB" id="VectorBase:LOC119171844"/>
<keyword evidence="5" id="KW-0528">Neurotoxin</keyword>
<dbReference type="GO" id="GO:0044231">
    <property type="term" value="C:host cell presynaptic membrane"/>
    <property type="evidence" value="ECO:0007669"/>
    <property type="project" value="UniProtKB-KW"/>
</dbReference>
<sequence>MVSGEPIEDLRYLFDSLSVDDEGYESPNHEDDGDASPTVRRRGPVRRATVPRPCPYRYGSADEWSPSSDNRPSSVDSAVSLSPPASNETICSTSSSGAELEDGDDPEKPARIEEILKYLHHGEPPSLPASVEEINRQPPQFKPIRPREDSVRRDDPVSPPVRHPNPEWPQQARLRKELPLVAINNAAAIVAKLQASGRLMVRDSKGRTYVHEAVASGNLALFYKLVVRLLRDNSCRLLESCDHMGQTALHYASMLRQELVVGVLCEAGVQRDAQNEDGATAMHLAAERGGHSCIEQLLAPPCPASVNAQDLKGRTPLHLAVLSHGGQLCIENSKGQPPTYETINSYRAVNCWPPLPMPS</sequence>
<feature type="region of interest" description="Disordered" evidence="9">
    <location>
        <begin position="138"/>
        <end position="168"/>
    </location>
</feature>
<feature type="compositionally biased region" description="Pro residues" evidence="9">
    <location>
        <begin position="157"/>
        <end position="167"/>
    </location>
</feature>
<dbReference type="SUPFAM" id="SSF48403">
    <property type="entry name" value="Ankyrin repeat"/>
    <property type="match status" value="1"/>
</dbReference>
<evidence type="ECO:0000313" key="11">
    <source>
        <dbReference type="Proteomes" id="UP000821866"/>
    </source>
</evidence>
<dbReference type="OMA" id="EWPQQAR"/>
<dbReference type="GO" id="GO:0071356">
    <property type="term" value="P:cellular response to tumor necrosis factor"/>
    <property type="evidence" value="ECO:0007669"/>
    <property type="project" value="TreeGrafter"/>
</dbReference>
<evidence type="ECO:0000256" key="5">
    <source>
        <dbReference type="ARBA" id="ARBA00023028"/>
    </source>
</evidence>
<dbReference type="GO" id="GO:0044218">
    <property type="term" value="C:other organism cell membrane"/>
    <property type="evidence" value="ECO:0007669"/>
    <property type="project" value="UniProtKB-KW"/>
</dbReference>
<dbReference type="GO" id="GO:0006887">
    <property type="term" value="P:exocytosis"/>
    <property type="evidence" value="ECO:0007669"/>
    <property type="project" value="UniProtKB-KW"/>
</dbReference>
<dbReference type="PANTHER" id="PTHR46680:SF3">
    <property type="entry name" value="NF-KAPPA-B INHIBITOR CACTUS"/>
    <property type="match status" value="1"/>
</dbReference>
<keyword evidence="2" id="KW-0268">Exocytosis</keyword>
<comment type="subcellular location">
    <subcellularLocation>
        <location evidence="1">Target cell membrane</location>
    </subcellularLocation>
</comment>
<comment type="caution">
    <text evidence="10">The sequence shown here is derived from an EMBL/GenBank/DDBJ whole genome shotgun (WGS) entry which is preliminary data.</text>
</comment>
<dbReference type="PROSITE" id="PS50088">
    <property type="entry name" value="ANK_REPEAT"/>
    <property type="match status" value="1"/>
</dbReference>
<dbReference type="PANTHER" id="PTHR46680">
    <property type="entry name" value="NF-KAPPA-B INHIBITOR ALPHA"/>
    <property type="match status" value="1"/>
</dbReference>
<keyword evidence="7" id="KW-0472">Membrane</keyword>
<keyword evidence="4" id="KW-0677">Repeat</keyword>
<organism evidence="10 11">
    <name type="scientific">Rhipicephalus microplus</name>
    <name type="common">Cattle tick</name>
    <name type="synonym">Boophilus microplus</name>
    <dbReference type="NCBI Taxonomy" id="6941"/>
    <lineage>
        <taxon>Eukaryota</taxon>
        <taxon>Metazoa</taxon>
        <taxon>Ecdysozoa</taxon>
        <taxon>Arthropoda</taxon>
        <taxon>Chelicerata</taxon>
        <taxon>Arachnida</taxon>
        <taxon>Acari</taxon>
        <taxon>Parasitiformes</taxon>
        <taxon>Ixodida</taxon>
        <taxon>Ixodoidea</taxon>
        <taxon>Ixodidae</taxon>
        <taxon>Rhipicephalinae</taxon>
        <taxon>Rhipicephalus</taxon>
        <taxon>Boophilus</taxon>
    </lineage>
</organism>
<evidence type="ECO:0000256" key="3">
    <source>
        <dbReference type="ARBA" id="ARBA00022537"/>
    </source>
</evidence>
<reference evidence="10" key="1">
    <citation type="journal article" date="2020" name="Cell">
        <title>Large-Scale Comparative Analyses of Tick Genomes Elucidate Their Genetic Diversity and Vector Capacities.</title>
        <authorList>
            <consortium name="Tick Genome and Microbiome Consortium (TIGMIC)"/>
            <person name="Jia N."/>
            <person name="Wang J."/>
            <person name="Shi W."/>
            <person name="Du L."/>
            <person name="Sun Y."/>
            <person name="Zhan W."/>
            <person name="Jiang J.F."/>
            <person name="Wang Q."/>
            <person name="Zhang B."/>
            <person name="Ji P."/>
            <person name="Bell-Sakyi L."/>
            <person name="Cui X.M."/>
            <person name="Yuan T.T."/>
            <person name="Jiang B.G."/>
            <person name="Yang W.F."/>
            <person name="Lam T.T."/>
            <person name="Chang Q.C."/>
            <person name="Ding S.J."/>
            <person name="Wang X.J."/>
            <person name="Zhu J.G."/>
            <person name="Ruan X.D."/>
            <person name="Zhao L."/>
            <person name="Wei J.T."/>
            <person name="Ye R.Z."/>
            <person name="Que T.C."/>
            <person name="Du C.H."/>
            <person name="Zhou Y.H."/>
            <person name="Cheng J.X."/>
            <person name="Dai P.F."/>
            <person name="Guo W.B."/>
            <person name="Han X.H."/>
            <person name="Huang E.J."/>
            <person name="Li L.F."/>
            <person name="Wei W."/>
            <person name="Gao Y.C."/>
            <person name="Liu J.Z."/>
            <person name="Shao H.Z."/>
            <person name="Wang X."/>
            <person name="Wang C.C."/>
            <person name="Yang T.C."/>
            <person name="Huo Q.B."/>
            <person name="Li W."/>
            <person name="Chen H.Y."/>
            <person name="Chen S.E."/>
            <person name="Zhou L.G."/>
            <person name="Ni X.B."/>
            <person name="Tian J.H."/>
            <person name="Sheng Y."/>
            <person name="Liu T."/>
            <person name="Pan Y.S."/>
            <person name="Xia L.Y."/>
            <person name="Li J."/>
            <person name="Zhao F."/>
            <person name="Cao W.C."/>
        </authorList>
    </citation>
    <scope>NUCLEOTIDE SEQUENCE</scope>
    <source>
        <strain evidence="10">Rmic-2018</strain>
    </source>
</reference>
<evidence type="ECO:0000256" key="6">
    <source>
        <dbReference type="ARBA" id="ARBA00023043"/>
    </source>
</evidence>
<dbReference type="InterPro" id="IPR002110">
    <property type="entry name" value="Ankyrin_rpt"/>
</dbReference>
<name>A0A9J6DNJ6_RHIMP</name>
<dbReference type="EMBL" id="JABSTU010000008">
    <property type="protein sequence ID" value="KAH8023598.1"/>
    <property type="molecule type" value="Genomic_DNA"/>
</dbReference>
<evidence type="ECO:0000256" key="2">
    <source>
        <dbReference type="ARBA" id="ARBA00022483"/>
    </source>
</evidence>
<dbReference type="Pfam" id="PF12796">
    <property type="entry name" value="Ank_2"/>
    <property type="match status" value="1"/>
</dbReference>
<dbReference type="AlphaFoldDB" id="A0A9J6DNJ6"/>
<keyword evidence="11" id="KW-1185">Reference proteome</keyword>
<keyword evidence="5" id="KW-0800">Toxin</keyword>
<proteinExistence type="predicted"/>
<evidence type="ECO:0000256" key="8">
    <source>
        <dbReference type="PROSITE-ProRule" id="PRU00023"/>
    </source>
</evidence>
<dbReference type="GO" id="GO:0005829">
    <property type="term" value="C:cytosol"/>
    <property type="evidence" value="ECO:0007669"/>
    <property type="project" value="TreeGrafter"/>
</dbReference>
<evidence type="ECO:0000313" key="10">
    <source>
        <dbReference type="EMBL" id="KAH8023598.1"/>
    </source>
</evidence>
<keyword evidence="7" id="KW-1053">Target membrane</keyword>
<feature type="compositionally biased region" description="Polar residues" evidence="9">
    <location>
        <begin position="65"/>
        <end position="97"/>
    </location>
</feature>
<dbReference type="Proteomes" id="UP000821866">
    <property type="component" value="Chromosome 6"/>
</dbReference>
<evidence type="ECO:0000256" key="9">
    <source>
        <dbReference type="SAM" id="MobiDB-lite"/>
    </source>
</evidence>
<dbReference type="InterPro" id="IPR036770">
    <property type="entry name" value="Ankyrin_rpt-contain_sf"/>
</dbReference>
<keyword evidence="6 8" id="KW-0040">ANK repeat</keyword>
<dbReference type="Gene3D" id="1.25.40.20">
    <property type="entry name" value="Ankyrin repeat-containing domain"/>
    <property type="match status" value="1"/>
</dbReference>
<dbReference type="InterPro" id="IPR051070">
    <property type="entry name" value="NF-kappa-B_inhibitor"/>
</dbReference>
<reference evidence="10" key="2">
    <citation type="submission" date="2021-09" db="EMBL/GenBank/DDBJ databases">
        <authorList>
            <person name="Jia N."/>
            <person name="Wang J."/>
            <person name="Shi W."/>
            <person name="Du L."/>
            <person name="Sun Y."/>
            <person name="Zhan W."/>
            <person name="Jiang J."/>
            <person name="Wang Q."/>
            <person name="Zhang B."/>
            <person name="Ji P."/>
            <person name="Sakyi L.B."/>
            <person name="Cui X."/>
            <person name="Yuan T."/>
            <person name="Jiang B."/>
            <person name="Yang W."/>
            <person name="Lam T.T.-Y."/>
            <person name="Chang Q."/>
            <person name="Ding S."/>
            <person name="Wang X."/>
            <person name="Zhu J."/>
            <person name="Ruan X."/>
            <person name="Zhao L."/>
            <person name="Wei J."/>
            <person name="Que T."/>
            <person name="Du C."/>
            <person name="Cheng J."/>
            <person name="Dai P."/>
            <person name="Han X."/>
            <person name="Huang E."/>
            <person name="Gao Y."/>
            <person name="Liu J."/>
            <person name="Shao H."/>
            <person name="Ye R."/>
            <person name="Li L."/>
            <person name="Wei W."/>
            <person name="Wang X."/>
            <person name="Wang C."/>
            <person name="Huo Q."/>
            <person name="Li W."/>
            <person name="Guo W."/>
            <person name="Chen H."/>
            <person name="Chen S."/>
            <person name="Zhou L."/>
            <person name="Zhou L."/>
            <person name="Ni X."/>
            <person name="Tian J."/>
            <person name="Zhou Y."/>
            <person name="Sheng Y."/>
            <person name="Liu T."/>
            <person name="Pan Y."/>
            <person name="Xia L."/>
            <person name="Li J."/>
            <person name="Zhao F."/>
            <person name="Cao W."/>
        </authorList>
    </citation>
    <scope>NUCLEOTIDE SEQUENCE</scope>
    <source>
        <strain evidence="10">Rmic-2018</strain>
        <tissue evidence="10">Larvae</tissue>
    </source>
</reference>
<feature type="compositionally biased region" description="Basic and acidic residues" evidence="9">
    <location>
        <begin position="145"/>
        <end position="156"/>
    </location>
</feature>
<evidence type="ECO:0000256" key="4">
    <source>
        <dbReference type="ARBA" id="ARBA00022737"/>
    </source>
</evidence>
<keyword evidence="5" id="KW-0638">Presynaptic neurotoxin</keyword>
<accession>A0A9J6DNJ6</accession>
<keyword evidence="3" id="KW-1052">Target cell membrane</keyword>
<dbReference type="GO" id="GO:0051059">
    <property type="term" value="F:NF-kappaB binding"/>
    <property type="evidence" value="ECO:0007669"/>
    <property type="project" value="TreeGrafter"/>
</dbReference>
<dbReference type="OrthoDB" id="6491063at2759"/>